<organism evidence="1 2">
    <name type="scientific">Mycoplasma haemofelis (strain Langford 1)</name>
    <name type="common">Haemobartonella felis</name>
    <dbReference type="NCBI Taxonomy" id="941640"/>
    <lineage>
        <taxon>Bacteria</taxon>
        <taxon>Bacillati</taxon>
        <taxon>Mycoplasmatota</taxon>
        <taxon>Mollicutes</taxon>
        <taxon>Mycoplasmataceae</taxon>
        <taxon>Mycoplasma</taxon>
    </lineage>
</organism>
<accession>E8ZI97</accession>
<dbReference type="Proteomes" id="UP000008637">
    <property type="component" value="Chromosome"/>
</dbReference>
<name>E8ZI97_MYCHL</name>
<dbReference type="OrthoDB" id="9815750at2"/>
<evidence type="ECO:0000313" key="1">
    <source>
        <dbReference type="EMBL" id="CBY92868.1"/>
    </source>
</evidence>
<dbReference type="AlphaFoldDB" id="E8ZI97"/>
<dbReference type="KEGG" id="mha:HF1_08600"/>
<gene>
    <name evidence="1" type="ordered locus">HF1_08600</name>
</gene>
<dbReference type="HOGENOM" id="CLU_096783_0_0_14"/>
<protein>
    <submittedName>
        <fullName evidence="1">Uncharacterized protein</fullName>
    </submittedName>
</protein>
<reference evidence="1 2" key="1">
    <citation type="journal article" date="2011" name="J. Bacteriol.">
        <title>Complete genome sequence of Mycoplasma haemofelis, a hemotropic mycoplasma.</title>
        <authorList>
            <person name="Barker E.N."/>
            <person name="Helps C.R."/>
            <person name="Peters I.R."/>
            <person name="Darby A.C."/>
            <person name="Radford A.D."/>
            <person name="Tasker S."/>
        </authorList>
    </citation>
    <scope>NUCLEOTIDE SEQUENCE [LARGE SCALE GENOMIC DNA]</scope>
    <source>
        <strain evidence="1 2">Langford 1</strain>
    </source>
</reference>
<sequence>MSKFVLPMMGVGGASAAAAGGYMLLKENNHPQVQKEETFNSKYSKAILEESSDLWESKFQALKESNSLKHPTLKKAKEKEAKDLHKQGCREIYASPLNDSPYLEDFKTYCAKNIKDAMDKAKTWISQDESDTTHWNPKLKNLKEHDSNKNKTLSKGLEDLKASLSGVTGEAWTEDHRQKLKDWCDASQTEIFIGEGDSQFEHSKLYCLAN</sequence>
<proteinExistence type="predicted"/>
<dbReference type="EMBL" id="FR773153">
    <property type="protein sequence ID" value="CBY92868.1"/>
    <property type="molecule type" value="Genomic_DNA"/>
</dbReference>
<keyword evidence="2" id="KW-1185">Reference proteome</keyword>
<evidence type="ECO:0000313" key="2">
    <source>
        <dbReference type="Proteomes" id="UP000008637"/>
    </source>
</evidence>